<dbReference type="GO" id="GO:0000049">
    <property type="term" value="F:tRNA binding"/>
    <property type="evidence" value="ECO:0007669"/>
    <property type="project" value="InterPro"/>
</dbReference>
<feature type="transmembrane region" description="Helical" evidence="26">
    <location>
        <begin position="741"/>
        <end position="762"/>
    </location>
</feature>
<evidence type="ECO:0000256" key="20">
    <source>
        <dbReference type="ARBA" id="ARBA00023146"/>
    </source>
</evidence>
<evidence type="ECO:0000256" key="7">
    <source>
        <dbReference type="ARBA" id="ARBA00012814"/>
    </source>
</evidence>
<evidence type="ECO:0000256" key="15">
    <source>
        <dbReference type="ARBA" id="ARBA00022917"/>
    </source>
</evidence>
<evidence type="ECO:0000256" key="4">
    <source>
        <dbReference type="ARBA" id="ARBA00008226"/>
    </source>
</evidence>
<dbReference type="AlphaFoldDB" id="A0A261XXK9"/>
<evidence type="ECO:0000256" key="8">
    <source>
        <dbReference type="ARBA" id="ARBA00022598"/>
    </source>
</evidence>
<keyword evidence="13" id="KW-0256">Endoplasmic reticulum</keyword>
<feature type="transmembrane region" description="Helical" evidence="26">
    <location>
        <begin position="539"/>
        <end position="555"/>
    </location>
</feature>
<dbReference type="Proteomes" id="UP000242875">
    <property type="component" value="Unassembled WGS sequence"/>
</dbReference>
<feature type="transmembrane region" description="Helical" evidence="26">
    <location>
        <begin position="718"/>
        <end position="735"/>
    </location>
</feature>
<keyword evidence="17 26" id="KW-1133">Transmembrane helix</keyword>
<dbReference type="InterPro" id="IPR045864">
    <property type="entry name" value="aa-tRNA-synth_II/BPL/LPL"/>
</dbReference>
<proteinExistence type="inferred from homology"/>
<sequence length="887" mass="102287">MRVLTTLWTYKPHLLRTGLRIVQVHARRQWSSIAPKAEETRTEPIFTQDYVQINNAMHYKDSWTNVTPSILARTTRKLHLHPAHPLSIIRQEIENHFGTFTPLNNFHPVVNTKQNFDDLGFPKGHVARSTSDNYYLNENIMLRAHTSAHQLQGLRSGSSKFLISGDVYRRDEIDASHYPVFHQMEGFQYFDMHPTVTEQQVMADIKSQQALSASSIDLADSTLINADNPLQARHPEACVQPVIAHLKHSLNALIRRLFRHEPNLKVRWIDAYFPFTSPSWEMEIFYQGEWLEICGCGIVKQEIMDQGGQPDKIAWAFGFGLERLAMVLFSIPDIRLFWSQDERFLSQFVSNQIVKFQPFSKYPPCIKDISFWLPSEQWSENDFCEVVREKAGDIVEDVKMSQWLFAAIALLFAALVRWMVALGPYSGARTPPMYGDYEAQRHWMELTLHVPIKEWYTHDLSWWGLDYPPLTAYVSWICGVVGQVIMPKWFALYDSRGYEDAESKFFMRSTVMACEMIFYIPALVYYFKRIVKGYSLKQQDYMLMIALLQPALIIVDHGHFQYNAVMLGLSLCAFNCLATHRFITAAVFFSLSLMFKQMALYFAMPIFAFLLSQCFRQQNGFLLFVKLGIAVVATFGVCLYPWVLPVSDLLQVAHRVFPIARGLYEDKVANVWCALSVILKLKSLLSVERCIQISLAMTFVGLLPSCIDLFRKPTHQKLIYALANCSLAFFLFSFQVHEKTILLPALPILLLLPIEGDAVILFQNWAMFSMFPLLSREKLQLQYFSLFVLWNWLQQQTRPSESGSSVTRMLHAASFTIMAIWHVLQVTTPPPPRFPDLYTVTNCILSCAVFCLFYLYLHHRQFTLADIGVNLTDPVFRGVYRGKTLHA</sequence>
<evidence type="ECO:0000256" key="26">
    <source>
        <dbReference type="SAM" id="Phobius"/>
    </source>
</evidence>
<keyword evidence="16" id="KW-0809">Transit peptide</keyword>
<dbReference type="PANTHER" id="PTHR12413">
    <property type="entry name" value="DOLICHYL GLYCOSYLTRANSFERASE"/>
    <property type="match status" value="1"/>
</dbReference>
<dbReference type="FunFam" id="3.30.930.10:FF:000053">
    <property type="entry name" value="Phenylalanyl-tRNA synthetase mitochondrial"/>
    <property type="match status" value="1"/>
</dbReference>
<keyword evidence="18" id="KW-0496">Mitochondrion</keyword>
<dbReference type="GO" id="GO:0042281">
    <property type="term" value="F:dolichyl pyrophosphate Man9GlcNAc2 alpha-1,3-glucosyltransferase activity"/>
    <property type="evidence" value="ECO:0007669"/>
    <property type="project" value="UniProtKB-EC"/>
</dbReference>
<evidence type="ECO:0000256" key="24">
    <source>
        <dbReference type="ARBA" id="ARBA00057761"/>
    </source>
</evidence>
<keyword evidence="29" id="KW-1185">Reference proteome</keyword>
<evidence type="ECO:0000313" key="29">
    <source>
        <dbReference type="Proteomes" id="UP000242875"/>
    </source>
</evidence>
<dbReference type="EMBL" id="MVBO01000104">
    <property type="protein sequence ID" value="OZJ03106.1"/>
    <property type="molecule type" value="Genomic_DNA"/>
</dbReference>
<dbReference type="EC" id="2.4.1.267" evidence="6"/>
<comment type="catalytic activity">
    <reaction evidence="23">
        <text>tRNA(Phe) + L-phenylalanine + ATP = L-phenylalanyl-tRNA(Phe) + AMP + diphosphate + H(+)</text>
        <dbReference type="Rhea" id="RHEA:19413"/>
        <dbReference type="Rhea" id="RHEA-COMP:9668"/>
        <dbReference type="Rhea" id="RHEA-COMP:9699"/>
        <dbReference type="ChEBI" id="CHEBI:15378"/>
        <dbReference type="ChEBI" id="CHEBI:30616"/>
        <dbReference type="ChEBI" id="CHEBI:33019"/>
        <dbReference type="ChEBI" id="CHEBI:58095"/>
        <dbReference type="ChEBI" id="CHEBI:78442"/>
        <dbReference type="ChEBI" id="CHEBI:78531"/>
        <dbReference type="ChEBI" id="CHEBI:456215"/>
        <dbReference type="EC" id="6.1.1.20"/>
    </reaction>
</comment>
<evidence type="ECO:0000256" key="17">
    <source>
        <dbReference type="ARBA" id="ARBA00022989"/>
    </source>
</evidence>
<accession>A0A261XXK9</accession>
<feature type="transmembrane region" description="Helical" evidence="26">
    <location>
        <begin position="837"/>
        <end position="857"/>
    </location>
</feature>
<evidence type="ECO:0000256" key="14">
    <source>
        <dbReference type="ARBA" id="ARBA00022840"/>
    </source>
</evidence>
<comment type="similarity">
    <text evidence="5">Belongs to the ALG6/ALG8 glucosyltransferase family.</text>
</comment>
<evidence type="ECO:0000256" key="22">
    <source>
        <dbReference type="ARBA" id="ARBA00032921"/>
    </source>
</evidence>
<feature type="transmembrane region" description="Helical" evidence="26">
    <location>
        <begin position="562"/>
        <end position="583"/>
    </location>
</feature>
<feature type="transmembrane region" description="Helical" evidence="26">
    <location>
        <begin position="505"/>
        <end position="527"/>
    </location>
</feature>
<organism evidence="28 29">
    <name type="scientific">Bifiguratus adelaidae</name>
    <dbReference type="NCBI Taxonomy" id="1938954"/>
    <lineage>
        <taxon>Eukaryota</taxon>
        <taxon>Fungi</taxon>
        <taxon>Fungi incertae sedis</taxon>
        <taxon>Mucoromycota</taxon>
        <taxon>Mucoromycotina</taxon>
        <taxon>Endogonomycetes</taxon>
        <taxon>Endogonales</taxon>
        <taxon>Endogonales incertae sedis</taxon>
        <taxon>Bifiguratus</taxon>
    </lineage>
</organism>
<comment type="pathway">
    <text evidence="3">Protein modification; protein glycosylation.</text>
</comment>
<gene>
    <name evidence="28" type="ORF">BZG36_03379</name>
</gene>
<evidence type="ECO:0000256" key="18">
    <source>
        <dbReference type="ARBA" id="ARBA00023128"/>
    </source>
</evidence>
<evidence type="ECO:0000259" key="27">
    <source>
        <dbReference type="PROSITE" id="PS50862"/>
    </source>
</evidence>
<keyword evidence="12" id="KW-0547">Nucleotide-binding</keyword>
<keyword evidence="8" id="KW-0436">Ligase</keyword>
<comment type="similarity">
    <text evidence="4">Belongs to the class-II aminoacyl-tRNA synthetase family.</text>
</comment>
<reference evidence="28 29" key="1">
    <citation type="journal article" date="2017" name="Mycologia">
        <title>Bifiguratus adelaidae, gen. et sp. nov., a new member of Mucoromycotina in endophytic and soil-dwelling habitats.</title>
        <authorList>
            <person name="Torres-Cruz T.J."/>
            <person name="Billingsley Tobias T.L."/>
            <person name="Almatruk M."/>
            <person name="Hesse C."/>
            <person name="Kuske C.R."/>
            <person name="Desiro A."/>
            <person name="Benucci G.M."/>
            <person name="Bonito G."/>
            <person name="Stajich J.E."/>
            <person name="Dunlap C."/>
            <person name="Arnold A.E."/>
            <person name="Porras-Alfaro A."/>
        </authorList>
    </citation>
    <scope>NUCLEOTIDE SEQUENCE [LARGE SCALE GENOMIC DNA]</scope>
    <source>
        <strain evidence="28 29">AZ0501</strain>
    </source>
</reference>
<dbReference type="GO" id="GO:0005524">
    <property type="term" value="F:ATP binding"/>
    <property type="evidence" value="ECO:0007669"/>
    <property type="project" value="UniProtKB-KW"/>
</dbReference>
<feature type="transmembrane region" description="Helical" evidence="26">
    <location>
        <begin position="403"/>
        <end position="425"/>
    </location>
</feature>
<dbReference type="UniPathway" id="UPA00378"/>
<keyword evidence="20" id="KW-0030">Aminoacyl-tRNA synthetase</keyword>
<feature type="non-terminal residue" evidence="28">
    <location>
        <position position="887"/>
    </location>
</feature>
<evidence type="ECO:0000256" key="12">
    <source>
        <dbReference type="ARBA" id="ARBA00022741"/>
    </source>
</evidence>
<name>A0A261XXK9_9FUNG</name>
<dbReference type="Gene3D" id="3.30.930.10">
    <property type="entry name" value="Bira Bifunctional Protein, Domain 2"/>
    <property type="match status" value="1"/>
</dbReference>
<evidence type="ECO:0000256" key="16">
    <source>
        <dbReference type="ARBA" id="ARBA00022946"/>
    </source>
</evidence>
<feature type="transmembrane region" description="Helical" evidence="26">
    <location>
        <begin position="623"/>
        <end position="643"/>
    </location>
</feature>
<feature type="transmembrane region" description="Helical" evidence="26">
    <location>
        <begin position="470"/>
        <end position="493"/>
    </location>
</feature>
<dbReference type="GO" id="GO:0005789">
    <property type="term" value="C:endoplasmic reticulum membrane"/>
    <property type="evidence" value="ECO:0007669"/>
    <property type="project" value="UniProtKB-SubCell"/>
</dbReference>
<evidence type="ECO:0000256" key="3">
    <source>
        <dbReference type="ARBA" id="ARBA00004922"/>
    </source>
</evidence>
<dbReference type="SUPFAM" id="SSF55681">
    <property type="entry name" value="Class II aaRS and biotin synthetases"/>
    <property type="match status" value="1"/>
</dbReference>
<dbReference type="InterPro" id="IPR036690">
    <property type="entry name" value="Fdx_antiC-bd_sf"/>
</dbReference>
<evidence type="ECO:0000256" key="2">
    <source>
        <dbReference type="ARBA" id="ARBA00004477"/>
    </source>
</evidence>
<dbReference type="EC" id="6.1.1.20" evidence="7"/>
<evidence type="ECO:0000313" key="28">
    <source>
        <dbReference type="EMBL" id="OZJ03106.1"/>
    </source>
</evidence>
<dbReference type="OrthoDB" id="4457at2759"/>
<comment type="caution">
    <text evidence="28">The sequence shown here is derived from an EMBL/GenBank/DDBJ whole genome shotgun (WGS) entry which is preliminary data.</text>
</comment>
<comment type="subcellular location">
    <subcellularLocation>
        <location evidence="2">Endoplasmic reticulum membrane</location>
        <topology evidence="2">Multi-pass membrane protein</topology>
    </subcellularLocation>
    <subcellularLocation>
        <location evidence="1">Mitochondrion matrix</location>
    </subcellularLocation>
</comment>
<dbReference type="CDD" id="cd00496">
    <property type="entry name" value="PheRS_alpha_core"/>
    <property type="match status" value="1"/>
</dbReference>
<evidence type="ECO:0000256" key="11">
    <source>
        <dbReference type="ARBA" id="ARBA00022692"/>
    </source>
</evidence>
<dbReference type="InterPro" id="IPR004856">
    <property type="entry name" value="Glyco_trans_ALG6/ALG8"/>
</dbReference>
<dbReference type="PROSITE" id="PS50862">
    <property type="entry name" value="AA_TRNA_LIGASE_II"/>
    <property type="match status" value="1"/>
</dbReference>
<dbReference type="GO" id="GO:0004826">
    <property type="term" value="F:phenylalanine-tRNA ligase activity"/>
    <property type="evidence" value="ECO:0007669"/>
    <property type="project" value="UniProtKB-EC"/>
</dbReference>
<keyword evidence="14" id="KW-0067">ATP-binding</keyword>
<evidence type="ECO:0000256" key="10">
    <source>
        <dbReference type="ARBA" id="ARBA00022679"/>
    </source>
</evidence>
<evidence type="ECO:0000256" key="13">
    <source>
        <dbReference type="ARBA" id="ARBA00022824"/>
    </source>
</evidence>
<dbReference type="Pfam" id="PF03155">
    <property type="entry name" value="Alg6_Alg8"/>
    <property type="match status" value="1"/>
</dbReference>
<comment type="function">
    <text evidence="24">Is responsible for the charging of tRNA(Phe) with phenylalanine in mitochondrial translation.</text>
</comment>
<feature type="domain" description="Aminoacyl-transfer RNA synthetases class-II family profile" evidence="27">
    <location>
        <begin position="108"/>
        <end position="358"/>
    </location>
</feature>
<dbReference type="NCBIfam" id="TIGR00469">
    <property type="entry name" value="pheS_mito"/>
    <property type="match status" value="1"/>
</dbReference>
<keyword evidence="19 26" id="KW-0472">Membrane</keyword>
<evidence type="ECO:0000256" key="19">
    <source>
        <dbReference type="ARBA" id="ARBA00023136"/>
    </source>
</evidence>
<keyword evidence="11 26" id="KW-0812">Transmembrane</keyword>
<dbReference type="Gene3D" id="3.30.70.380">
    <property type="entry name" value="Ferrodoxin-fold anticodon-binding domain"/>
    <property type="match status" value="1"/>
</dbReference>
<evidence type="ECO:0000256" key="23">
    <source>
        <dbReference type="ARBA" id="ARBA00049255"/>
    </source>
</evidence>
<evidence type="ECO:0000256" key="1">
    <source>
        <dbReference type="ARBA" id="ARBA00004305"/>
    </source>
</evidence>
<dbReference type="InterPro" id="IPR004530">
    <property type="entry name" value="Phe-tRNA-synth_IIc_mito"/>
</dbReference>
<dbReference type="PANTHER" id="PTHR12413:SF1">
    <property type="entry name" value="DOLICHYL PYROPHOSPHATE MAN9GLCNAC2 ALPHA-1,3-GLUCOSYLTRANSFERASE"/>
    <property type="match status" value="1"/>
</dbReference>
<dbReference type="SUPFAM" id="SSF54991">
    <property type="entry name" value="Anticodon-binding domain of PheRS"/>
    <property type="match status" value="1"/>
</dbReference>
<dbReference type="InterPro" id="IPR002319">
    <property type="entry name" value="Phenylalanyl-tRNA_Synthase"/>
</dbReference>
<protein>
    <recommendedName>
        <fullName evidence="25">Phenylalanine--tRNA ligase, mitochondrial</fullName>
        <ecNumber evidence="6">2.4.1.267</ecNumber>
        <ecNumber evidence="7">6.1.1.20</ecNumber>
    </recommendedName>
    <alternativeName>
        <fullName evidence="22">Dol-P-Glc:Man(9)GlcNAc(2)-PP-Dol alpha-1,3-glucosyltransferase</fullName>
    </alternativeName>
    <alternativeName>
        <fullName evidence="21">Phenylalanyl-tRNA synthetase</fullName>
    </alternativeName>
</protein>
<evidence type="ECO:0000256" key="5">
    <source>
        <dbReference type="ARBA" id="ARBA00008715"/>
    </source>
</evidence>
<evidence type="ECO:0000256" key="25">
    <source>
        <dbReference type="ARBA" id="ARBA00073229"/>
    </source>
</evidence>
<dbReference type="InterPro" id="IPR006195">
    <property type="entry name" value="aa-tRNA-synth_II"/>
</dbReference>
<evidence type="ECO:0000256" key="6">
    <source>
        <dbReference type="ARBA" id="ARBA00011937"/>
    </source>
</evidence>
<dbReference type="Pfam" id="PF01409">
    <property type="entry name" value="tRNA-synt_2d"/>
    <property type="match status" value="2"/>
</dbReference>
<keyword evidence="10" id="KW-0808">Transferase</keyword>
<evidence type="ECO:0000256" key="21">
    <source>
        <dbReference type="ARBA" id="ARBA00031194"/>
    </source>
</evidence>
<keyword evidence="9" id="KW-0328">Glycosyltransferase</keyword>
<evidence type="ECO:0000256" key="9">
    <source>
        <dbReference type="ARBA" id="ARBA00022676"/>
    </source>
</evidence>
<feature type="transmembrane region" description="Helical" evidence="26">
    <location>
        <begin position="589"/>
        <end position="611"/>
    </location>
</feature>
<dbReference type="GO" id="GO:0006432">
    <property type="term" value="P:phenylalanyl-tRNA aminoacylation"/>
    <property type="evidence" value="ECO:0007669"/>
    <property type="project" value="InterPro"/>
</dbReference>
<dbReference type="GO" id="GO:0005759">
    <property type="term" value="C:mitochondrial matrix"/>
    <property type="evidence" value="ECO:0007669"/>
    <property type="project" value="UniProtKB-SubCell"/>
</dbReference>
<keyword evidence="15" id="KW-0648">Protein biosynthesis</keyword>